<dbReference type="AlphaFoldDB" id="A0A1B6GLN8"/>
<name>A0A1B6GLN8_9HEMI</name>
<organism evidence="1">
    <name type="scientific">Cuerna arida</name>
    <dbReference type="NCBI Taxonomy" id="1464854"/>
    <lineage>
        <taxon>Eukaryota</taxon>
        <taxon>Metazoa</taxon>
        <taxon>Ecdysozoa</taxon>
        <taxon>Arthropoda</taxon>
        <taxon>Hexapoda</taxon>
        <taxon>Insecta</taxon>
        <taxon>Pterygota</taxon>
        <taxon>Neoptera</taxon>
        <taxon>Paraneoptera</taxon>
        <taxon>Hemiptera</taxon>
        <taxon>Auchenorrhyncha</taxon>
        <taxon>Membracoidea</taxon>
        <taxon>Cicadellidae</taxon>
        <taxon>Cicadellinae</taxon>
        <taxon>Proconiini</taxon>
        <taxon>Cuerna</taxon>
    </lineage>
</organism>
<dbReference type="PANTHER" id="PTHR33244">
    <property type="entry name" value="INTEGRASE CATALYTIC DOMAIN-CONTAINING PROTEIN-RELATED"/>
    <property type="match status" value="1"/>
</dbReference>
<feature type="non-terminal residue" evidence="1">
    <location>
        <position position="1"/>
    </location>
</feature>
<evidence type="ECO:0000313" key="1">
    <source>
        <dbReference type="EMBL" id="JAS63233.1"/>
    </source>
</evidence>
<gene>
    <name evidence="1" type="ORF">g.45848</name>
</gene>
<dbReference type="EMBL" id="GECZ01006536">
    <property type="protein sequence ID" value="JAS63233.1"/>
    <property type="molecule type" value="Transcribed_RNA"/>
</dbReference>
<accession>A0A1B6GLN8</accession>
<proteinExistence type="predicted"/>
<protein>
    <submittedName>
        <fullName evidence="1">Uncharacterized protein</fullName>
    </submittedName>
</protein>
<sequence length="122" mass="14404">NSPISKLEVSPSQLLNSRNLRSKIPMKQELLKPNVVKYSVYTEMMNEQKEQKSYYDRRTLKREENFVAGEQVWVQDPSEKLWYNGKIIGKLQQPRSYLVSIDNKGIKRRNAVFLKKMHTNTT</sequence>
<dbReference type="PANTHER" id="PTHR33244:SF3">
    <property type="entry name" value="PEPTIDASE A2 DOMAIN-CONTAINING PROTEIN"/>
    <property type="match status" value="1"/>
</dbReference>
<reference evidence="1" key="1">
    <citation type="submission" date="2015-11" db="EMBL/GenBank/DDBJ databases">
        <title>De novo transcriptome assembly of four potential Pierce s Disease insect vectors from Arizona vineyards.</title>
        <authorList>
            <person name="Tassone E.E."/>
        </authorList>
    </citation>
    <scope>NUCLEOTIDE SEQUENCE</scope>
</reference>